<sequence>MKKNKTILSVLSGVLAAGILAGCGGADNNDPTEDVNNSDINNGVRDEGNNNG</sequence>
<feature type="chain" id="PRO_5011594347" evidence="2">
    <location>
        <begin position="27"/>
        <end position="52"/>
    </location>
</feature>
<feature type="signal peptide" evidence="2">
    <location>
        <begin position="1"/>
        <end position="26"/>
    </location>
</feature>
<evidence type="ECO:0000313" key="4">
    <source>
        <dbReference type="Proteomes" id="UP000198571"/>
    </source>
</evidence>
<organism evidence="3 4">
    <name type="scientific">Salipaludibacillus aurantiacus</name>
    <dbReference type="NCBI Taxonomy" id="1601833"/>
    <lineage>
        <taxon>Bacteria</taxon>
        <taxon>Bacillati</taxon>
        <taxon>Bacillota</taxon>
        <taxon>Bacilli</taxon>
        <taxon>Bacillales</taxon>
        <taxon>Bacillaceae</taxon>
    </lineage>
</organism>
<feature type="region of interest" description="Disordered" evidence="1">
    <location>
        <begin position="25"/>
        <end position="52"/>
    </location>
</feature>
<dbReference type="RefSeq" id="WP_177174341.1">
    <property type="nucleotide sequence ID" value="NZ_FOGT01000010.1"/>
</dbReference>
<protein>
    <submittedName>
        <fullName evidence="3">Uncharacterized protein</fullName>
    </submittedName>
</protein>
<dbReference type="Proteomes" id="UP000198571">
    <property type="component" value="Unassembled WGS sequence"/>
</dbReference>
<reference evidence="4" key="1">
    <citation type="submission" date="2016-10" db="EMBL/GenBank/DDBJ databases">
        <authorList>
            <person name="Varghese N."/>
            <person name="Submissions S."/>
        </authorList>
    </citation>
    <scope>NUCLEOTIDE SEQUENCE [LARGE SCALE GENOMIC DNA]</scope>
    <source>
        <strain evidence="4">S9</strain>
    </source>
</reference>
<keyword evidence="2" id="KW-0732">Signal</keyword>
<dbReference type="STRING" id="1601833.SAMN05518684_110136"/>
<accession>A0A1H9VE98</accession>
<evidence type="ECO:0000256" key="1">
    <source>
        <dbReference type="SAM" id="MobiDB-lite"/>
    </source>
</evidence>
<name>A0A1H9VE98_9BACI</name>
<evidence type="ECO:0000256" key="2">
    <source>
        <dbReference type="SAM" id="SignalP"/>
    </source>
</evidence>
<evidence type="ECO:0000313" key="3">
    <source>
        <dbReference type="EMBL" id="SES20005.1"/>
    </source>
</evidence>
<gene>
    <name evidence="3" type="ORF">SAMN05518684_110136</name>
</gene>
<dbReference type="PROSITE" id="PS51257">
    <property type="entry name" value="PROKAR_LIPOPROTEIN"/>
    <property type="match status" value="1"/>
</dbReference>
<dbReference type="AlphaFoldDB" id="A0A1H9VE98"/>
<proteinExistence type="predicted"/>
<keyword evidence="4" id="KW-1185">Reference proteome</keyword>
<dbReference type="EMBL" id="FOGT01000010">
    <property type="protein sequence ID" value="SES20005.1"/>
    <property type="molecule type" value="Genomic_DNA"/>
</dbReference>